<name>A0A7W9AGX9_9SPHN</name>
<dbReference type="RefSeq" id="WP_184016563.1">
    <property type="nucleotide sequence ID" value="NZ_JACIJC010000002.1"/>
</dbReference>
<feature type="transmembrane region" description="Helical" evidence="1">
    <location>
        <begin position="57"/>
        <end position="76"/>
    </location>
</feature>
<evidence type="ECO:0000313" key="3">
    <source>
        <dbReference type="Proteomes" id="UP000549617"/>
    </source>
</evidence>
<evidence type="ECO:0000313" key="2">
    <source>
        <dbReference type="EMBL" id="MBB5685317.1"/>
    </source>
</evidence>
<dbReference type="EMBL" id="JACIJC010000002">
    <property type="protein sequence ID" value="MBB5685317.1"/>
    <property type="molecule type" value="Genomic_DNA"/>
</dbReference>
<keyword evidence="1" id="KW-0472">Membrane</keyword>
<dbReference type="GO" id="GO:0016829">
    <property type="term" value="F:lyase activity"/>
    <property type="evidence" value="ECO:0007669"/>
    <property type="project" value="UniProtKB-KW"/>
</dbReference>
<evidence type="ECO:0000256" key="1">
    <source>
        <dbReference type="SAM" id="Phobius"/>
    </source>
</evidence>
<gene>
    <name evidence="2" type="ORF">FHS49_001325</name>
</gene>
<dbReference type="Proteomes" id="UP000549617">
    <property type="component" value="Unassembled WGS sequence"/>
</dbReference>
<sequence>MTMTGGSKASNGRAWRMIAAALLIFVMIFSFNKVMAPQIAAWWFDVINPSRGQIQDARGTLSAVILLIFLIVLGWARWTEKKHLKVYLQRKANLPKFEDPTKERVVSNARGNHTEV</sequence>
<keyword evidence="2" id="KW-0456">Lyase</keyword>
<organism evidence="2 3">
    <name type="scientific">Sphingobium boeckii</name>
    <dbReference type="NCBI Taxonomy" id="1082345"/>
    <lineage>
        <taxon>Bacteria</taxon>
        <taxon>Pseudomonadati</taxon>
        <taxon>Pseudomonadota</taxon>
        <taxon>Alphaproteobacteria</taxon>
        <taxon>Sphingomonadales</taxon>
        <taxon>Sphingomonadaceae</taxon>
        <taxon>Sphingobium</taxon>
    </lineage>
</organism>
<reference evidence="2 3" key="1">
    <citation type="submission" date="2020-08" db="EMBL/GenBank/DDBJ databases">
        <title>Genomic Encyclopedia of Type Strains, Phase IV (KMG-IV): sequencing the most valuable type-strain genomes for metagenomic binning, comparative biology and taxonomic classification.</title>
        <authorList>
            <person name="Goeker M."/>
        </authorList>
    </citation>
    <scope>NUCLEOTIDE SEQUENCE [LARGE SCALE GENOMIC DNA]</scope>
    <source>
        <strain evidence="2 3">DSM 25079</strain>
    </source>
</reference>
<dbReference type="AlphaFoldDB" id="A0A7W9AGX9"/>
<keyword evidence="1" id="KW-1133">Transmembrane helix</keyword>
<comment type="caution">
    <text evidence="2">The sequence shown here is derived from an EMBL/GenBank/DDBJ whole genome shotgun (WGS) entry which is preliminary data.</text>
</comment>
<protein>
    <submittedName>
        <fullName evidence="2">Formate hydrogenlyase subunit 3/multisubunit Na+/H+ antiporter MnhD subunit</fullName>
    </submittedName>
</protein>
<proteinExistence type="predicted"/>
<keyword evidence="3" id="KW-1185">Reference proteome</keyword>
<accession>A0A7W9AGX9</accession>
<keyword evidence="1" id="KW-0812">Transmembrane</keyword>